<name>A0A7C2FE11_9CREN</name>
<proteinExistence type="predicted"/>
<dbReference type="SUPFAM" id="SSF46785">
    <property type="entry name" value="Winged helix' DNA-binding domain"/>
    <property type="match status" value="1"/>
</dbReference>
<dbReference type="InterPro" id="IPR036390">
    <property type="entry name" value="WH_DNA-bd_sf"/>
</dbReference>
<dbReference type="EMBL" id="DSJT01000005">
    <property type="protein sequence ID" value="HEF87021.1"/>
    <property type="molecule type" value="Genomic_DNA"/>
</dbReference>
<protein>
    <submittedName>
        <fullName evidence="1">Transcriptional regulator</fullName>
    </submittedName>
</protein>
<reference evidence="1" key="1">
    <citation type="journal article" date="2020" name="mSystems">
        <title>Genome- and Community-Level Interaction Insights into Carbon Utilization and Element Cycling Functions of Hydrothermarchaeota in Hydrothermal Sediment.</title>
        <authorList>
            <person name="Zhou Z."/>
            <person name="Liu Y."/>
            <person name="Xu W."/>
            <person name="Pan J."/>
            <person name="Luo Z.H."/>
            <person name="Li M."/>
        </authorList>
    </citation>
    <scope>NUCLEOTIDE SEQUENCE [LARGE SCALE GENOMIC DNA]</scope>
    <source>
        <strain evidence="1">SpSt-23</strain>
    </source>
</reference>
<dbReference type="InterPro" id="IPR036388">
    <property type="entry name" value="WH-like_DNA-bd_sf"/>
</dbReference>
<comment type="caution">
    <text evidence="1">The sequence shown here is derived from an EMBL/GenBank/DDBJ whole genome shotgun (WGS) entry which is preliminary data.</text>
</comment>
<gene>
    <name evidence="1" type="ORF">ENP55_01680</name>
</gene>
<organism evidence="1">
    <name type="scientific">Thermosphaera aggregans</name>
    <dbReference type="NCBI Taxonomy" id="54254"/>
    <lineage>
        <taxon>Archaea</taxon>
        <taxon>Thermoproteota</taxon>
        <taxon>Thermoprotei</taxon>
        <taxon>Desulfurococcales</taxon>
        <taxon>Desulfurococcaceae</taxon>
        <taxon>Thermosphaera</taxon>
    </lineage>
</organism>
<dbReference type="Gene3D" id="1.10.10.10">
    <property type="entry name" value="Winged helix-like DNA-binding domain superfamily/Winged helix DNA-binding domain"/>
    <property type="match status" value="1"/>
</dbReference>
<sequence length="126" mass="14565">MSEIEYCSIYDVRFLVRKNIYLTPTLMRSLEAVITLKKATADDVAKYTKRPRTIESRYLAQLNKIGIIGKIREGRRIYYLEPVTALKDYVEKLGYEQLNIEQIAHQISIPADIARIVLEMIKTGKA</sequence>
<dbReference type="AlphaFoldDB" id="A0A7C2FE11"/>
<accession>A0A7C2FE11</accession>
<evidence type="ECO:0000313" key="1">
    <source>
        <dbReference type="EMBL" id="HEF87021.1"/>
    </source>
</evidence>